<accession>A0ABQ1GFI7</accession>
<dbReference type="Proteomes" id="UP000618591">
    <property type="component" value="Unassembled WGS sequence"/>
</dbReference>
<comment type="caution">
    <text evidence="1">The sequence shown here is derived from an EMBL/GenBank/DDBJ whole genome shotgun (WGS) entry which is preliminary data.</text>
</comment>
<evidence type="ECO:0000313" key="2">
    <source>
        <dbReference type="Proteomes" id="UP000618591"/>
    </source>
</evidence>
<proteinExistence type="predicted"/>
<gene>
    <name evidence="1" type="ORF">GCM10011395_11150</name>
</gene>
<dbReference type="EMBL" id="BMDW01000005">
    <property type="protein sequence ID" value="GGA42626.1"/>
    <property type="molecule type" value="Genomic_DNA"/>
</dbReference>
<name>A0ABQ1GFI7_9SPHN</name>
<reference evidence="2" key="1">
    <citation type="journal article" date="2019" name="Int. J. Syst. Evol. Microbiol.">
        <title>The Global Catalogue of Microorganisms (GCM) 10K type strain sequencing project: providing services to taxonomists for standard genome sequencing and annotation.</title>
        <authorList>
            <consortium name="The Broad Institute Genomics Platform"/>
            <consortium name="The Broad Institute Genome Sequencing Center for Infectious Disease"/>
            <person name="Wu L."/>
            <person name="Ma J."/>
        </authorList>
    </citation>
    <scope>NUCLEOTIDE SEQUENCE [LARGE SCALE GENOMIC DNA]</scope>
    <source>
        <strain evidence="2">CGMCC 1.10106</strain>
    </source>
</reference>
<organism evidence="1 2">
    <name type="scientific">Sphingomonas psychrolutea</name>
    <dbReference type="NCBI Taxonomy" id="1259676"/>
    <lineage>
        <taxon>Bacteria</taxon>
        <taxon>Pseudomonadati</taxon>
        <taxon>Pseudomonadota</taxon>
        <taxon>Alphaproteobacteria</taxon>
        <taxon>Sphingomonadales</taxon>
        <taxon>Sphingomonadaceae</taxon>
        <taxon>Sphingomonas</taxon>
    </lineage>
</organism>
<sequence length="92" mass="9980">MVGRHIGEIDFRHNGIVYADLFGRKSRPDPARALVRRNQNRANAEQDVARLYAGARLSRCCLRVDGGGDKQAGGKCNGDLHGQIPLVVRAGA</sequence>
<protein>
    <submittedName>
        <fullName evidence="1">Uncharacterized protein</fullName>
    </submittedName>
</protein>
<evidence type="ECO:0000313" key="1">
    <source>
        <dbReference type="EMBL" id="GGA42626.1"/>
    </source>
</evidence>
<keyword evidence="2" id="KW-1185">Reference proteome</keyword>